<evidence type="ECO:0000256" key="1">
    <source>
        <dbReference type="SAM" id="MobiDB-lite"/>
    </source>
</evidence>
<organism evidence="2 3">
    <name type="scientific">Tricholomella constricta</name>
    <dbReference type="NCBI Taxonomy" id="117010"/>
    <lineage>
        <taxon>Eukaryota</taxon>
        <taxon>Fungi</taxon>
        <taxon>Dikarya</taxon>
        <taxon>Basidiomycota</taxon>
        <taxon>Agaricomycotina</taxon>
        <taxon>Agaricomycetes</taxon>
        <taxon>Agaricomycetidae</taxon>
        <taxon>Agaricales</taxon>
        <taxon>Tricholomatineae</taxon>
        <taxon>Lyophyllaceae</taxon>
        <taxon>Tricholomella</taxon>
    </lineage>
</organism>
<evidence type="ECO:0000313" key="3">
    <source>
        <dbReference type="Proteomes" id="UP000565441"/>
    </source>
</evidence>
<dbReference type="OrthoDB" id="3251394at2759"/>
<sequence>MSGDSVASFEESVKNTIRTKYRYHCVICLQYLTEGATQAAHVLDGKEQLDMAVEIGFVTADYQRSSVVNGIAHAECPTCHIGFFTPNAIALSPCLPVLEYIHRYIEDTPTANQIPLHQVFEFLECAMTGDVVPLPDPTPILPYLGLFSLVVLSPEVVVGRHLSTQHLPELSILRRGRFHPAPDGTHPADEHVARIFDVMAVASANPPLSPGTIPLSATDPDFQQHRYWRVPVNLGAIFTALAVRVIMKSSECDEIIRTQAIVALLQLRVAETKLSRREAGGPSGGGGYKGGGGSGIGHDGSADSGTAGRGRKTRSRRSGDRGEPPVKRVRRKEDPHASKSLVEMHEPRLSDRSGAQSSNQIPYLLDLFDNQARQKESIMEYIQRIGR</sequence>
<accession>A0A8H5M9H0</accession>
<dbReference type="Proteomes" id="UP000565441">
    <property type="component" value="Unassembled WGS sequence"/>
</dbReference>
<evidence type="ECO:0000313" key="2">
    <source>
        <dbReference type="EMBL" id="KAF5386270.1"/>
    </source>
</evidence>
<feature type="compositionally biased region" description="Gly residues" evidence="1">
    <location>
        <begin position="281"/>
        <end position="298"/>
    </location>
</feature>
<dbReference type="AlphaFoldDB" id="A0A8H5M9H0"/>
<keyword evidence="3" id="KW-1185">Reference proteome</keyword>
<proteinExistence type="predicted"/>
<dbReference type="EMBL" id="JAACJP010000003">
    <property type="protein sequence ID" value="KAF5386270.1"/>
    <property type="molecule type" value="Genomic_DNA"/>
</dbReference>
<gene>
    <name evidence="2" type="ORF">D9615_002208</name>
</gene>
<comment type="caution">
    <text evidence="2">The sequence shown here is derived from an EMBL/GenBank/DDBJ whole genome shotgun (WGS) entry which is preliminary data.</text>
</comment>
<feature type="region of interest" description="Disordered" evidence="1">
    <location>
        <begin position="275"/>
        <end position="358"/>
    </location>
</feature>
<name>A0A8H5M9H0_9AGAR</name>
<protein>
    <submittedName>
        <fullName evidence="2">Uncharacterized protein</fullName>
    </submittedName>
</protein>
<reference evidence="2 3" key="1">
    <citation type="journal article" date="2020" name="ISME J.">
        <title>Uncovering the hidden diversity of litter-decomposition mechanisms in mushroom-forming fungi.</title>
        <authorList>
            <person name="Floudas D."/>
            <person name="Bentzer J."/>
            <person name="Ahren D."/>
            <person name="Johansson T."/>
            <person name="Persson P."/>
            <person name="Tunlid A."/>
        </authorList>
    </citation>
    <scope>NUCLEOTIDE SEQUENCE [LARGE SCALE GENOMIC DNA]</scope>
    <source>
        <strain evidence="2 3">CBS 661.87</strain>
    </source>
</reference>
<feature type="compositionally biased region" description="Basic and acidic residues" evidence="1">
    <location>
        <begin position="317"/>
        <end position="351"/>
    </location>
</feature>